<dbReference type="PANTHER" id="PTHR18947">
    <property type="entry name" value="HOOK PROTEINS"/>
    <property type="match status" value="1"/>
</dbReference>
<gene>
    <name evidence="2" type="ORF">XENOCAPTIV_007445</name>
</gene>
<evidence type="ECO:0000256" key="1">
    <source>
        <dbReference type="SAM" id="MobiDB-lite"/>
    </source>
</evidence>
<feature type="non-terminal residue" evidence="2">
    <location>
        <position position="1"/>
    </location>
</feature>
<feature type="compositionally biased region" description="Basic and acidic residues" evidence="1">
    <location>
        <begin position="86"/>
        <end position="99"/>
    </location>
</feature>
<dbReference type="EMBL" id="JAHRIN010027056">
    <property type="protein sequence ID" value="MEQ2201092.1"/>
    <property type="molecule type" value="Genomic_DNA"/>
</dbReference>
<protein>
    <submittedName>
        <fullName evidence="2">Uncharacterized protein</fullName>
    </submittedName>
</protein>
<keyword evidence="3" id="KW-1185">Reference proteome</keyword>
<organism evidence="2 3">
    <name type="scientific">Xenoophorus captivus</name>
    <dbReference type="NCBI Taxonomy" id="1517983"/>
    <lineage>
        <taxon>Eukaryota</taxon>
        <taxon>Metazoa</taxon>
        <taxon>Chordata</taxon>
        <taxon>Craniata</taxon>
        <taxon>Vertebrata</taxon>
        <taxon>Euteleostomi</taxon>
        <taxon>Actinopterygii</taxon>
        <taxon>Neopterygii</taxon>
        <taxon>Teleostei</taxon>
        <taxon>Neoteleostei</taxon>
        <taxon>Acanthomorphata</taxon>
        <taxon>Ovalentaria</taxon>
        <taxon>Atherinomorphae</taxon>
        <taxon>Cyprinodontiformes</taxon>
        <taxon>Goodeidae</taxon>
        <taxon>Xenoophorus</taxon>
    </lineage>
</organism>
<dbReference type="Proteomes" id="UP001434883">
    <property type="component" value="Unassembled WGS sequence"/>
</dbReference>
<dbReference type="PANTHER" id="PTHR18947:SF35">
    <property type="entry name" value="COILED-COIL DOMAIN-CONTAINING PROTEIN 88B"/>
    <property type="match status" value="1"/>
</dbReference>
<comment type="caution">
    <text evidence="2">The sequence shown here is derived from an EMBL/GenBank/DDBJ whole genome shotgun (WGS) entry which is preliminary data.</text>
</comment>
<accession>A0ABV0QZ43</accession>
<name>A0ABV0QZ43_9TELE</name>
<evidence type="ECO:0000313" key="3">
    <source>
        <dbReference type="Proteomes" id="UP001434883"/>
    </source>
</evidence>
<reference evidence="2 3" key="1">
    <citation type="submission" date="2021-06" db="EMBL/GenBank/DDBJ databases">
        <authorList>
            <person name="Palmer J.M."/>
        </authorList>
    </citation>
    <scope>NUCLEOTIDE SEQUENCE [LARGE SCALE GENOMIC DNA]</scope>
    <source>
        <strain evidence="2 3">XC_2019</strain>
        <tissue evidence="2">Muscle</tissue>
    </source>
</reference>
<sequence>LQAQQKDWLASQAELLAQGSVLKAELNASQLEKTRLEGELSALRETNQSLDLSNARLTSQYQLKGNMEEENRHLAEQNQSLLKENRALLEQSLERRDQHYSQQQEYQ</sequence>
<proteinExistence type="predicted"/>
<feature type="region of interest" description="Disordered" evidence="1">
    <location>
        <begin position="86"/>
        <end position="107"/>
    </location>
</feature>
<evidence type="ECO:0000313" key="2">
    <source>
        <dbReference type="EMBL" id="MEQ2201092.1"/>
    </source>
</evidence>